<gene>
    <name evidence="4" type="ORF">K8344_11560</name>
</gene>
<dbReference type="PANTHER" id="PTHR11527">
    <property type="entry name" value="HEAT-SHOCK PROTEIN 20 FAMILY MEMBER"/>
    <property type="match status" value="1"/>
</dbReference>
<dbReference type="Proteomes" id="UP001139462">
    <property type="component" value="Unassembled WGS sequence"/>
</dbReference>
<feature type="domain" description="SHSP" evidence="3">
    <location>
        <begin position="29"/>
        <end position="146"/>
    </location>
</feature>
<dbReference type="InterPro" id="IPR008978">
    <property type="entry name" value="HSP20-like_chaperone"/>
</dbReference>
<evidence type="ECO:0000313" key="5">
    <source>
        <dbReference type="Proteomes" id="UP001139462"/>
    </source>
</evidence>
<dbReference type="CDD" id="cd06464">
    <property type="entry name" value="ACD_sHsps-like"/>
    <property type="match status" value="1"/>
</dbReference>
<dbReference type="Gene3D" id="2.60.40.790">
    <property type="match status" value="1"/>
</dbReference>
<dbReference type="Pfam" id="PF00011">
    <property type="entry name" value="HSP20"/>
    <property type="match status" value="1"/>
</dbReference>
<reference evidence="4" key="1">
    <citation type="submission" date="2021-09" db="EMBL/GenBank/DDBJ databases">
        <title>Genome of Aequorivita sp. strain F64183.</title>
        <authorList>
            <person name="Wang Y."/>
        </authorList>
    </citation>
    <scope>NUCLEOTIDE SEQUENCE</scope>
    <source>
        <strain evidence="4">F64183</strain>
    </source>
</reference>
<dbReference type="InterPro" id="IPR002068">
    <property type="entry name" value="A-crystallin/Hsp20_dom"/>
</dbReference>
<dbReference type="EMBL" id="JAIRBB010000011">
    <property type="protein sequence ID" value="MCG2431759.1"/>
    <property type="molecule type" value="Genomic_DNA"/>
</dbReference>
<comment type="caution">
    <text evidence="4">The sequence shown here is derived from an EMBL/GenBank/DDBJ whole genome shotgun (WGS) entry which is preliminary data.</text>
</comment>
<proteinExistence type="inferred from homology"/>
<evidence type="ECO:0000259" key="3">
    <source>
        <dbReference type="PROSITE" id="PS01031"/>
    </source>
</evidence>
<evidence type="ECO:0000256" key="1">
    <source>
        <dbReference type="PROSITE-ProRule" id="PRU00285"/>
    </source>
</evidence>
<name>A0A9X1U4F6_9FLAO</name>
<evidence type="ECO:0000256" key="2">
    <source>
        <dbReference type="RuleBase" id="RU003616"/>
    </source>
</evidence>
<dbReference type="AlphaFoldDB" id="A0A9X1U4F6"/>
<dbReference type="PROSITE" id="PS01031">
    <property type="entry name" value="SHSP"/>
    <property type="match status" value="1"/>
</dbReference>
<keyword evidence="5" id="KW-1185">Reference proteome</keyword>
<comment type="similarity">
    <text evidence="1 2">Belongs to the small heat shock protein (HSP20) family.</text>
</comment>
<dbReference type="SUPFAM" id="SSF49764">
    <property type="entry name" value="HSP20-like chaperones"/>
    <property type="match status" value="1"/>
</dbReference>
<dbReference type="RefSeq" id="WP_237608843.1">
    <property type="nucleotide sequence ID" value="NZ_JAIRBB010000011.1"/>
</dbReference>
<dbReference type="InterPro" id="IPR031107">
    <property type="entry name" value="Small_HSP"/>
</dbReference>
<organism evidence="4 5">
    <name type="scientific">Aequorivita xiaoshiensis</name>
    <dbReference type="NCBI Taxonomy" id="2874476"/>
    <lineage>
        <taxon>Bacteria</taxon>
        <taxon>Pseudomonadati</taxon>
        <taxon>Bacteroidota</taxon>
        <taxon>Flavobacteriia</taxon>
        <taxon>Flavobacteriales</taxon>
        <taxon>Flavobacteriaceae</taxon>
        <taxon>Aequorivita</taxon>
    </lineage>
</organism>
<evidence type="ECO:0000313" key="4">
    <source>
        <dbReference type="EMBL" id="MCG2431759.1"/>
    </source>
</evidence>
<accession>A0A9X1U4F6</accession>
<sequence length="146" mass="17023">MKTVNNNNMWLPSLLDNIFLENRLDRLNNYETFSNPAVNIIENLSNFVVELAAPGLQKENFSIEVEEDTLKIAYEVKESQEEEQKNDNAAQYKRREFNFGSFEKSFKLPENVNVEDILANYEDGVLKVTLPKMEEKKVLKRMVEIS</sequence>
<protein>
    <submittedName>
        <fullName evidence="4">Hsp20/alpha crystallin family protein</fullName>
    </submittedName>
</protein>